<sequence>MGESTVPSIDSGVSCSEEGPINDVVDTSTANLRATLSSQHRVKRDLQAVKAGAFQFQQVAVYAVPFPPSAVSEESGSDAPGSLEREADVNEQQYASPGGQSPESTPALFPRMESPVALVLLCLFVLERRIASLEAAIEALSTRVGVPSPSIRSPADSRSITWTPNSLALLASRAFERGHDEEVFSPVSQIAGYQEAHVTMTMLRVLGFQSLRVTV</sequence>
<reference evidence="2" key="2">
    <citation type="submission" date="2021-09" db="EMBL/GenBank/DDBJ databases">
        <authorList>
            <person name="Jia N."/>
            <person name="Wang J."/>
            <person name="Shi W."/>
            <person name="Du L."/>
            <person name="Sun Y."/>
            <person name="Zhan W."/>
            <person name="Jiang J."/>
            <person name="Wang Q."/>
            <person name="Zhang B."/>
            <person name="Ji P."/>
            <person name="Sakyi L.B."/>
            <person name="Cui X."/>
            <person name="Yuan T."/>
            <person name="Jiang B."/>
            <person name="Yang W."/>
            <person name="Lam T.T.-Y."/>
            <person name="Chang Q."/>
            <person name="Ding S."/>
            <person name="Wang X."/>
            <person name="Zhu J."/>
            <person name="Ruan X."/>
            <person name="Zhao L."/>
            <person name="Wei J."/>
            <person name="Que T."/>
            <person name="Du C."/>
            <person name="Cheng J."/>
            <person name="Dai P."/>
            <person name="Han X."/>
            <person name="Huang E."/>
            <person name="Gao Y."/>
            <person name="Liu J."/>
            <person name="Shao H."/>
            <person name="Ye R."/>
            <person name="Li L."/>
            <person name="Wei W."/>
            <person name="Wang X."/>
            <person name="Wang C."/>
            <person name="Huo Q."/>
            <person name="Li W."/>
            <person name="Guo W."/>
            <person name="Chen H."/>
            <person name="Chen S."/>
            <person name="Zhou L."/>
            <person name="Zhou L."/>
            <person name="Ni X."/>
            <person name="Tian J."/>
            <person name="Zhou Y."/>
            <person name="Sheng Y."/>
            <person name="Liu T."/>
            <person name="Pan Y."/>
            <person name="Xia L."/>
            <person name="Li J."/>
            <person name="Zhao F."/>
            <person name="Cao W."/>
        </authorList>
    </citation>
    <scope>NUCLEOTIDE SEQUENCE</scope>
    <source>
        <strain evidence="2">Rmic-2018</strain>
        <tissue evidence="2">Larvae</tissue>
    </source>
</reference>
<dbReference type="VEuPathDB" id="VectorBase:LOC119170416"/>
<dbReference type="AlphaFoldDB" id="A0A9J6F4N1"/>
<feature type="region of interest" description="Disordered" evidence="1">
    <location>
        <begin position="1"/>
        <end position="22"/>
    </location>
</feature>
<accession>A0A9J6F4N1</accession>
<evidence type="ECO:0000313" key="3">
    <source>
        <dbReference type="Proteomes" id="UP000821866"/>
    </source>
</evidence>
<gene>
    <name evidence="2" type="ORF">HPB51_015838</name>
</gene>
<dbReference type="EMBL" id="JABSTU010000001">
    <property type="protein sequence ID" value="KAH8041476.1"/>
    <property type="molecule type" value="Genomic_DNA"/>
</dbReference>
<dbReference type="Proteomes" id="UP000821866">
    <property type="component" value="Chromosome 1"/>
</dbReference>
<reference evidence="2" key="1">
    <citation type="journal article" date="2020" name="Cell">
        <title>Large-Scale Comparative Analyses of Tick Genomes Elucidate Their Genetic Diversity and Vector Capacities.</title>
        <authorList>
            <consortium name="Tick Genome and Microbiome Consortium (TIGMIC)"/>
            <person name="Jia N."/>
            <person name="Wang J."/>
            <person name="Shi W."/>
            <person name="Du L."/>
            <person name="Sun Y."/>
            <person name="Zhan W."/>
            <person name="Jiang J.F."/>
            <person name="Wang Q."/>
            <person name="Zhang B."/>
            <person name="Ji P."/>
            <person name="Bell-Sakyi L."/>
            <person name="Cui X.M."/>
            <person name="Yuan T.T."/>
            <person name="Jiang B.G."/>
            <person name="Yang W.F."/>
            <person name="Lam T.T."/>
            <person name="Chang Q.C."/>
            <person name="Ding S.J."/>
            <person name="Wang X.J."/>
            <person name="Zhu J.G."/>
            <person name="Ruan X.D."/>
            <person name="Zhao L."/>
            <person name="Wei J.T."/>
            <person name="Ye R.Z."/>
            <person name="Que T.C."/>
            <person name="Du C.H."/>
            <person name="Zhou Y.H."/>
            <person name="Cheng J.X."/>
            <person name="Dai P.F."/>
            <person name="Guo W.B."/>
            <person name="Han X.H."/>
            <person name="Huang E.J."/>
            <person name="Li L.F."/>
            <person name="Wei W."/>
            <person name="Gao Y.C."/>
            <person name="Liu J.Z."/>
            <person name="Shao H.Z."/>
            <person name="Wang X."/>
            <person name="Wang C.C."/>
            <person name="Yang T.C."/>
            <person name="Huo Q.B."/>
            <person name="Li W."/>
            <person name="Chen H.Y."/>
            <person name="Chen S.E."/>
            <person name="Zhou L.G."/>
            <person name="Ni X.B."/>
            <person name="Tian J.H."/>
            <person name="Sheng Y."/>
            <person name="Liu T."/>
            <person name="Pan Y.S."/>
            <person name="Xia L.Y."/>
            <person name="Li J."/>
            <person name="Zhao F."/>
            <person name="Cao W.C."/>
        </authorList>
    </citation>
    <scope>NUCLEOTIDE SEQUENCE</scope>
    <source>
        <strain evidence="2">Rmic-2018</strain>
    </source>
</reference>
<comment type="caution">
    <text evidence="2">The sequence shown here is derived from an EMBL/GenBank/DDBJ whole genome shotgun (WGS) entry which is preliminary data.</text>
</comment>
<keyword evidence="3" id="KW-1185">Reference proteome</keyword>
<organism evidence="2 3">
    <name type="scientific">Rhipicephalus microplus</name>
    <name type="common">Cattle tick</name>
    <name type="synonym">Boophilus microplus</name>
    <dbReference type="NCBI Taxonomy" id="6941"/>
    <lineage>
        <taxon>Eukaryota</taxon>
        <taxon>Metazoa</taxon>
        <taxon>Ecdysozoa</taxon>
        <taxon>Arthropoda</taxon>
        <taxon>Chelicerata</taxon>
        <taxon>Arachnida</taxon>
        <taxon>Acari</taxon>
        <taxon>Parasitiformes</taxon>
        <taxon>Ixodida</taxon>
        <taxon>Ixodoidea</taxon>
        <taxon>Ixodidae</taxon>
        <taxon>Rhipicephalinae</taxon>
        <taxon>Rhipicephalus</taxon>
        <taxon>Boophilus</taxon>
    </lineage>
</organism>
<protein>
    <submittedName>
        <fullName evidence="2">Uncharacterized protein</fullName>
    </submittedName>
</protein>
<feature type="compositionally biased region" description="Polar residues" evidence="1">
    <location>
        <begin position="1"/>
        <end position="14"/>
    </location>
</feature>
<name>A0A9J6F4N1_RHIMP</name>
<proteinExistence type="predicted"/>
<evidence type="ECO:0000313" key="2">
    <source>
        <dbReference type="EMBL" id="KAH8041476.1"/>
    </source>
</evidence>
<evidence type="ECO:0000256" key="1">
    <source>
        <dbReference type="SAM" id="MobiDB-lite"/>
    </source>
</evidence>